<keyword evidence="2" id="KW-0808">Transferase</keyword>
<accession>A0A6A0AYB3</accession>
<evidence type="ECO:0000313" key="3">
    <source>
        <dbReference type="Proteomes" id="UP000484988"/>
    </source>
</evidence>
<dbReference type="Pfam" id="PF01636">
    <property type="entry name" value="APH"/>
    <property type="match status" value="2"/>
</dbReference>
<dbReference type="RefSeq" id="WP_173265191.1">
    <property type="nucleotide sequence ID" value="NZ_BLLG01000010.1"/>
</dbReference>
<gene>
    <name evidence="2" type="ORF">SCWH03_36630</name>
</gene>
<proteinExistence type="predicted"/>
<feature type="domain" description="Aminoglycoside phosphotransferase" evidence="1">
    <location>
        <begin position="110"/>
        <end position="174"/>
    </location>
</feature>
<evidence type="ECO:0000313" key="2">
    <source>
        <dbReference type="EMBL" id="GFH37425.1"/>
    </source>
</evidence>
<sequence>MELIARGRDADVYALDESRVLRRYRHRGPTGLESRLMTHLAACGYPVPRVYEITETDMVLERLAGPTMLDVLARRPWRVGSLGRELGRLHDRLHALPAPEWLPKRFGTAGGDRVLHLDLHPGNVILTRRGPVVIDWCNAGAGDPAADVAMTMVTVGSADVPGFAFRLGRGLLLRGIRSGCRTDPSGRMQEVVRVKLDDPNLTPAEAAWLRRHAAVGDGPGVGCTDRSGWLICGGAGAGTRDR</sequence>
<dbReference type="SUPFAM" id="SSF56112">
    <property type="entry name" value="Protein kinase-like (PK-like)"/>
    <property type="match status" value="1"/>
</dbReference>
<dbReference type="InterPro" id="IPR002575">
    <property type="entry name" value="Aminoglycoside_PTrfase"/>
</dbReference>
<name>A0A6A0AYB3_9ACTN</name>
<dbReference type="InterPro" id="IPR011009">
    <property type="entry name" value="Kinase-like_dom_sf"/>
</dbReference>
<protein>
    <submittedName>
        <fullName evidence="2">Phosphotransferase</fullName>
    </submittedName>
</protein>
<comment type="caution">
    <text evidence="2">The sequence shown here is derived from an EMBL/GenBank/DDBJ whole genome shotgun (WGS) entry which is preliminary data.</text>
</comment>
<evidence type="ECO:0000259" key="1">
    <source>
        <dbReference type="Pfam" id="PF01636"/>
    </source>
</evidence>
<dbReference type="Gene3D" id="3.90.1200.10">
    <property type="match status" value="1"/>
</dbReference>
<feature type="domain" description="Aminoglycoside phosphotransferase" evidence="1">
    <location>
        <begin position="3"/>
        <end position="103"/>
    </location>
</feature>
<dbReference type="GO" id="GO:0016740">
    <property type="term" value="F:transferase activity"/>
    <property type="evidence" value="ECO:0007669"/>
    <property type="project" value="UniProtKB-KW"/>
</dbReference>
<keyword evidence="3" id="KW-1185">Reference proteome</keyword>
<dbReference type="AlphaFoldDB" id="A0A6A0AYB3"/>
<dbReference type="EMBL" id="BLLG01000010">
    <property type="protein sequence ID" value="GFH37425.1"/>
    <property type="molecule type" value="Genomic_DNA"/>
</dbReference>
<reference evidence="2 3" key="1">
    <citation type="submission" date="2020-02" db="EMBL/GenBank/DDBJ databases">
        <title>Whole Genome Shotgun Sequence of Streptomyces sp. strain CWH03.</title>
        <authorList>
            <person name="Dohra H."/>
            <person name="Kodani S."/>
            <person name="Yamamura H."/>
        </authorList>
    </citation>
    <scope>NUCLEOTIDE SEQUENCE [LARGE SCALE GENOMIC DNA]</scope>
    <source>
        <strain evidence="2 3">CWH03</strain>
    </source>
</reference>
<dbReference type="Proteomes" id="UP000484988">
    <property type="component" value="Unassembled WGS sequence"/>
</dbReference>
<organism evidence="2 3">
    <name type="scientific">Streptomyces pacificus</name>
    <dbReference type="NCBI Taxonomy" id="2705029"/>
    <lineage>
        <taxon>Bacteria</taxon>
        <taxon>Bacillati</taxon>
        <taxon>Actinomycetota</taxon>
        <taxon>Actinomycetes</taxon>
        <taxon>Kitasatosporales</taxon>
        <taxon>Streptomycetaceae</taxon>
        <taxon>Streptomyces</taxon>
    </lineage>
</organism>